<name>A0A0C2ITI4_THEKT</name>
<protein>
    <submittedName>
        <fullName evidence="1">Uncharacterized protein</fullName>
    </submittedName>
</protein>
<evidence type="ECO:0000313" key="2">
    <source>
        <dbReference type="Proteomes" id="UP000031668"/>
    </source>
</evidence>
<accession>A0A0C2ITI4</accession>
<evidence type="ECO:0000313" key="1">
    <source>
        <dbReference type="EMBL" id="KII68734.1"/>
    </source>
</evidence>
<dbReference type="Proteomes" id="UP000031668">
    <property type="component" value="Unassembled WGS sequence"/>
</dbReference>
<comment type="caution">
    <text evidence="1">The sequence shown here is derived from an EMBL/GenBank/DDBJ whole genome shotgun (WGS) entry which is preliminary data.</text>
</comment>
<reference evidence="1 2" key="1">
    <citation type="journal article" date="2014" name="Genome Biol. Evol.">
        <title>The genome of the myxosporean Thelohanellus kitauei shows adaptations to nutrient acquisition within its fish host.</title>
        <authorList>
            <person name="Yang Y."/>
            <person name="Xiong J."/>
            <person name="Zhou Z."/>
            <person name="Huo F."/>
            <person name="Miao W."/>
            <person name="Ran C."/>
            <person name="Liu Y."/>
            <person name="Zhang J."/>
            <person name="Feng J."/>
            <person name="Wang M."/>
            <person name="Wang M."/>
            <person name="Wang L."/>
            <person name="Yao B."/>
        </authorList>
    </citation>
    <scope>NUCLEOTIDE SEQUENCE [LARGE SCALE GENOMIC DNA]</scope>
    <source>
        <strain evidence="1">Wuqing</strain>
    </source>
</reference>
<keyword evidence="2" id="KW-1185">Reference proteome</keyword>
<dbReference type="EMBL" id="JWZT01002718">
    <property type="protein sequence ID" value="KII68734.1"/>
    <property type="molecule type" value="Genomic_DNA"/>
</dbReference>
<gene>
    <name evidence="1" type="ORF">RF11_01094</name>
</gene>
<dbReference type="AlphaFoldDB" id="A0A0C2ITI4"/>
<organism evidence="1 2">
    <name type="scientific">Thelohanellus kitauei</name>
    <name type="common">Myxosporean</name>
    <dbReference type="NCBI Taxonomy" id="669202"/>
    <lineage>
        <taxon>Eukaryota</taxon>
        <taxon>Metazoa</taxon>
        <taxon>Cnidaria</taxon>
        <taxon>Myxozoa</taxon>
        <taxon>Myxosporea</taxon>
        <taxon>Bivalvulida</taxon>
        <taxon>Platysporina</taxon>
        <taxon>Myxobolidae</taxon>
        <taxon>Thelohanellus</taxon>
    </lineage>
</organism>
<proteinExistence type="predicted"/>
<sequence length="103" mass="11643">MLDLSPHYSSLQDNYSHPIGQYNTTVMTAVNISILYLTLLFSSTTFSNSCPVIILKISLPEKLKYHSMLLGCYSSTSRSTLPFKIEKYVSLFCLNFVHNISLP</sequence>